<dbReference type="Pfam" id="PF14361">
    <property type="entry name" value="RsbRD_N"/>
    <property type="match status" value="1"/>
</dbReference>
<dbReference type="Gene3D" id="3.30.565.10">
    <property type="entry name" value="Histidine kinase-like ATPase, C-terminal domain"/>
    <property type="match status" value="1"/>
</dbReference>
<reference evidence="3 4" key="1">
    <citation type="submission" date="2020-04" db="EMBL/GenBank/DDBJ databases">
        <authorList>
            <person name="De Canck E."/>
        </authorList>
    </citation>
    <scope>NUCLEOTIDE SEQUENCE [LARGE SCALE GENOMIC DNA]</scope>
    <source>
        <strain evidence="3 4">LMG 28138</strain>
    </source>
</reference>
<evidence type="ECO:0000313" key="3">
    <source>
        <dbReference type="EMBL" id="CAB3796326.1"/>
    </source>
</evidence>
<protein>
    <recommendedName>
        <fullName evidence="2">RsbT co-antagonist protein RsbRD N-terminal domain-containing protein</fullName>
    </recommendedName>
</protein>
<name>A0A6S7BMM1_9BURK</name>
<accession>A0A6S7BMM1</accession>
<feature type="domain" description="RsbT co-antagonist protein RsbRD N-terminal" evidence="2">
    <location>
        <begin position="21"/>
        <end position="161"/>
    </location>
</feature>
<evidence type="ECO:0000259" key="2">
    <source>
        <dbReference type="Pfam" id="PF14361"/>
    </source>
</evidence>
<organism evidence="3 4">
    <name type="scientific">Pararobbsia alpina</name>
    <dbReference type="NCBI Taxonomy" id="621374"/>
    <lineage>
        <taxon>Bacteria</taxon>
        <taxon>Pseudomonadati</taxon>
        <taxon>Pseudomonadota</taxon>
        <taxon>Betaproteobacteria</taxon>
        <taxon>Burkholderiales</taxon>
        <taxon>Burkholderiaceae</taxon>
        <taxon>Pararobbsia</taxon>
    </lineage>
</organism>
<evidence type="ECO:0000256" key="1">
    <source>
        <dbReference type="SAM" id="MobiDB-lite"/>
    </source>
</evidence>
<proteinExistence type="predicted"/>
<sequence length="439" mass="48118">MTDAAQFSMVLVADHLAAQREAIAQRWLRTVEADADIEATDQLTHTQLLDHLPSVFRDLCQFLRWRDANALAGEAREDAQEHGQHRWEQGYQLDALLRELDVLRRIVLSEVGAVSRKADAIAEEGARTLVEEFFSFVTRTSVKQFIGEQHARDTDYQRQLEEANAQLRIGNGRLADLAASRALLPSAVAEELHLIARPLLRDGAVESPALPVLVQHHLADLDAFAALLRKYAAVLSGDVEVVAKRTTLRPLFDELLQDFSARAAAGGLTLEGSFDAGLGEVVSDPELLRQIAANLLRYALSRARTGRVTFSFSRGADDRWRIEASHVGTALAYLSADSDAEPHESKQAGLGIDVAKASRPCLAGRSGRSRPGATARSAKRLCRSGRPAYSGPPEPATAMKSTDGEPDREGGLSLPWKRVRNDPILMFRARRGIFANVGR</sequence>
<dbReference type="SUPFAM" id="SSF55874">
    <property type="entry name" value="ATPase domain of HSP90 chaperone/DNA topoisomerase II/histidine kinase"/>
    <property type="match status" value="1"/>
</dbReference>
<dbReference type="Proteomes" id="UP000494115">
    <property type="component" value="Unassembled WGS sequence"/>
</dbReference>
<gene>
    <name evidence="3" type="ORF">LMG28138_04052</name>
</gene>
<dbReference type="AlphaFoldDB" id="A0A6S7BMM1"/>
<keyword evidence="4" id="KW-1185">Reference proteome</keyword>
<dbReference type="InterPro" id="IPR036890">
    <property type="entry name" value="HATPase_C_sf"/>
</dbReference>
<feature type="region of interest" description="Disordered" evidence="1">
    <location>
        <begin position="362"/>
        <end position="415"/>
    </location>
</feature>
<dbReference type="RefSeq" id="WP_217478466.1">
    <property type="nucleotide sequence ID" value="NZ_CADIKM010000023.1"/>
</dbReference>
<evidence type="ECO:0000313" key="4">
    <source>
        <dbReference type="Proteomes" id="UP000494115"/>
    </source>
</evidence>
<dbReference type="EMBL" id="CADIKM010000023">
    <property type="protein sequence ID" value="CAB3796326.1"/>
    <property type="molecule type" value="Genomic_DNA"/>
</dbReference>
<dbReference type="InterPro" id="IPR025751">
    <property type="entry name" value="RsbRD_N_dom"/>
</dbReference>